<dbReference type="Gene3D" id="2.60.40.2140">
    <property type="entry name" value="Beta-1,3-glucan-recognition protein, N-terminal domain"/>
    <property type="match status" value="1"/>
</dbReference>
<dbReference type="PROSITE" id="PS51969">
    <property type="entry name" value="CBM39"/>
    <property type="match status" value="1"/>
</dbReference>
<feature type="chain" id="PRO_5041359187" description="CBM39 domain-containing protein" evidence="1">
    <location>
        <begin position="22"/>
        <end position="274"/>
    </location>
</feature>
<reference evidence="3" key="1">
    <citation type="journal article" date="2023" name="G3 (Bethesda)">
        <title>Whole genome assemblies of Zophobas morio and Tenebrio molitor.</title>
        <authorList>
            <person name="Kaur S."/>
            <person name="Stinson S.A."/>
            <person name="diCenzo G.C."/>
        </authorList>
    </citation>
    <scope>NUCLEOTIDE SEQUENCE</scope>
    <source>
        <strain evidence="3">QUZm001</strain>
    </source>
</reference>
<name>A0AA38MJE1_9CUCU</name>
<evidence type="ECO:0000313" key="4">
    <source>
        <dbReference type="Proteomes" id="UP001168821"/>
    </source>
</evidence>
<proteinExistence type="predicted"/>
<dbReference type="Pfam" id="PF15886">
    <property type="entry name" value="CBM39"/>
    <property type="match status" value="1"/>
</dbReference>
<organism evidence="3 4">
    <name type="scientific">Zophobas morio</name>
    <dbReference type="NCBI Taxonomy" id="2755281"/>
    <lineage>
        <taxon>Eukaryota</taxon>
        <taxon>Metazoa</taxon>
        <taxon>Ecdysozoa</taxon>
        <taxon>Arthropoda</taxon>
        <taxon>Hexapoda</taxon>
        <taxon>Insecta</taxon>
        <taxon>Pterygota</taxon>
        <taxon>Neoptera</taxon>
        <taxon>Endopterygota</taxon>
        <taxon>Coleoptera</taxon>
        <taxon>Polyphaga</taxon>
        <taxon>Cucujiformia</taxon>
        <taxon>Tenebrionidae</taxon>
        <taxon>Zophobas</taxon>
    </lineage>
</organism>
<dbReference type="GO" id="GO:0030246">
    <property type="term" value="F:carbohydrate binding"/>
    <property type="evidence" value="ECO:0007669"/>
    <property type="project" value="InterPro"/>
</dbReference>
<accession>A0AA38MJE1</accession>
<dbReference type="InterPro" id="IPR043030">
    <property type="entry name" value="BGBP_N_sf"/>
</dbReference>
<feature type="signal peptide" evidence="1">
    <location>
        <begin position="1"/>
        <end position="21"/>
    </location>
</feature>
<feature type="domain" description="CBM39" evidence="2">
    <location>
        <begin position="31"/>
        <end position="131"/>
    </location>
</feature>
<dbReference type="EMBL" id="JALNTZ010000003">
    <property type="protein sequence ID" value="KAJ3658297.1"/>
    <property type="molecule type" value="Genomic_DNA"/>
</dbReference>
<evidence type="ECO:0000256" key="1">
    <source>
        <dbReference type="SAM" id="SignalP"/>
    </source>
</evidence>
<protein>
    <recommendedName>
        <fullName evidence="2">CBM39 domain-containing protein</fullName>
    </recommendedName>
</protein>
<dbReference type="Proteomes" id="UP001168821">
    <property type="component" value="Unassembled WGS sequence"/>
</dbReference>
<dbReference type="InterPro" id="IPR031756">
    <property type="entry name" value="BGBP_N"/>
</dbReference>
<gene>
    <name evidence="3" type="ORF">Zmor_010045</name>
</gene>
<comment type="caution">
    <text evidence="3">The sequence shown here is derived from an EMBL/GenBank/DDBJ whole genome shotgun (WGS) entry which is preliminary data.</text>
</comment>
<dbReference type="PROSITE" id="PS51257">
    <property type="entry name" value="PROKAR_LIPOPROTEIN"/>
    <property type="match status" value="1"/>
</dbReference>
<keyword evidence="1" id="KW-0732">Signal</keyword>
<evidence type="ECO:0000313" key="3">
    <source>
        <dbReference type="EMBL" id="KAJ3658297.1"/>
    </source>
</evidence>
<sequence length="274" mass="31023">MAAFCCKVVLLIAGFGSCVQSATHNYRPLRYTIPRPLIQAFSPQGLEVSIPHTPGIQLFAFHGSINKFLDGTEIGDMRKHVLERDGERWAYKNSTVKLRLGDKIYYRLYVVKDNLGYRLQHGMFEVKDFSLPDKESSAPEEAVPAPTPQPPTLCSRTGSICEKVVLNLTQRVCDLQQEIDSLRETNDILKDMVKKHPTTSTTLALDGVKVQDDELGVIVQAIIEDKLGLPFKVDNIQRKRNGLVQFEVESLEKKLEIIRVAKTKLRHSNFRLVY</sequence>
<keyword evidence="4" id="KW-1185">Reference proteome</keyword>
<evidence type="ECO:0000259" key="2">
    <source>
        <dbReference type="PROSITE" id="PS51969"/>
    </source>
</evidence>
<dbReference type="AlphaFoldDB" id="A0AA38MJE1"/>